<dbReference type="SUPFAM" id="SSF52540">
    <property type="entry name" value="P-loop containing nucleoside triphosphate hydrolases"/>
    <property type="match status" value="1"/>
</dbReference>
<dbReference type="Gene3D" id="1.25.40.10">
    <property type="entry name" value="Tetratricopeptide repeat domain"/>
    <property type="match status" value="3"/>
</dbReference>
<protein>
    <submittedName>
        <fullName evidence="2">Tetratricopeptide repeat protein</fullName>
    </submittedName>
</protein>
<dbReference type="SUPFAM" id="SSF48452">
    <property type="entry name" value="TPR-like"/>
    <property type="match status" value="2"/>
</dbReference>
<dbReference type="PANTHER" id="PTHR19959">
    <property type="entry name" value="KINESIN LIGHT CHAIN"/>
    <property type="match status" value="1"/>
</dbReference>
<dbReference type="RefSeq" id="WP_346229682.1">
    <property type="nucleotide sequence ID" value="NZ_JBDJAW010000038.1"/>
</dbReference>
<dbReference type="InterPro" id="IPR027417">
    <property type="entry name" value="P-loop_NTPase"/>
</dbReference>
<feature type="domain" description="Anaphase-promoting complex subunit 5" evidence="1">
    <location>
        <begin position="591"/>
        <end position="619"/>
    </location>
</feature>
<accession>A0ABV0AWZ2</accession>
<proteinExistence type="predicted"/>
<reference evidence="2 3" key="1">
    <citation type="submission" date="2024-05" db="EMBL/GenBank/DDBJ databases">
        <title>Microbispora sp.ZYX-F-249.</title>
        <authorList>
            <person name="Xie H."/>
        </authorList>
    </citation>
    <scope>NUCLEOTIDE SEQUENCE [LARGE SCALE GENOMIC DNA]</scope>
    <source>
        <strain evidence="2 3">ZYX-F-249</strain>
    </source>
</reference>
<sequence>MKPARGSRKVIQHAEGSGLARIYQAAGDLIVYGGEEPYRWALWPAPAPPPTAGQARAQPSELLRATHALVTFTGRRELLAELADWRDTGTRQDVAVRLIHGPGGQGKTRLAGHVAHLWRRRGWVVLAAHHRRDRSTAADFEVPALEKAAGVLVVVDYAERWDTADLLTLLRDAHASGRVPVRVLLLARPAGTWWNSLKGRMQRDLGLVPSRRELEPLERESGITRAGLFAAARDRFAELLRVPEAGSAAAPAALERHDAYRLVLTVHMAALAAVLAAERGQAAPVDPVWVSQFLLARERDHWEAMASPRRDKPLATSPEAMGQIVYTATLTGRLGYDDGKAALARAEVESTQAVGQLLKDHAVCYPPAGPVSPQGISAAEASATVLEPLFPDRLGEDFIALSTPGHSCDFPADLWAQAAPARLLAVPAGADGGEGEDGGVPVWARHAVTTLIEAAHRWPHLARRQLYPLLADAPHLAVHAGGAALARLAGLDDIDVRLLAAIEALLPGHRHIDLDIGAAALASRLAEERLAAATDPATRAHIHDALAVRLFYAGLHTRALTEGHQALQLWRQLAALDWDAYVPGLAGSLDNHAVWLAEVGRRAEAVPVSEEAVRLGRELAELNRDAYLPGLAGSLDNHAVRLAEVGRRAEAVPVSEEAVRLRRELAELNRDAYLPDLATSLNNHAALLAKDGRRAEAVPVSEEAVRLRRELAELNRDAYLPDLATSLSNHAVWLAEVGRRAEAVPVSEEAVRLGRELAELNRDAYLPDLAMSLSNHALWLGEVGRRAEAVPVSEEAVRLRRELAELNRDAYLPDLANSLDIHAVRLGEVGRRAEAVPVSEEAVRLRRELSELNRDAYLPDLGSSLNNHANRLGEVGRRAEAVPVSEEAVRLRRELSELNPDAYLPDLAMSLSNHALWLAEVGRRAEAVPVSEEAVRLRRELSELNPDAYLPGYLQSLVVRGYVLIENRKFRAGVTPLIEALLAARELPEHVAQGITGSVAHLLRLAYAKDAAAVADEFRVVAGRDVPAWMKEPPSATPG</sequence>
<keyword evidence="3" id="KW-1185">Reference proteome</keyword>
<dbReference type="Pfam" id="PF12862">
    <property type="entry name" value="ANAPC5"/>
    <property type="match status" value="2"/>
</dbReference>
<dbReference type="Pfam" id="PF13374">
    <property type="entry name" value="TPR_10"/>
    <property type="match status" value="5"/>
</dbReference>
<evidence type="ECO:0000313" key="2">
    <source>
        <dbReference type="EMBL" id="MEN3539803.1"/>
    </source>
</evidence>
<comment type="caution">
    <text evidence="2">The sequence shown here is derived from an EMBL/GenBank/DDBJ whole genome shotgun (WGS) entry which is preliminary data.</text>
</comment>
<name>A0ABV0AWZ2_9ACTN</name>
<dbReference type="Gene3D" id="3.40.50.300">
    <property type="entry name" value="P-loop containing nucleotide triphosphate hydrolases"/>
    <property type="match status" value="1"/>
</dbReference>
<dbReference type="InterPro" id="IPR026000">
    <property type="entry name" value="Apc5_dom"/>
</dbReference>
<dbReference type="InterPro" id="IPR011990">
    <property type="entry name" value="TPR-like_helical_dom_sf"/>
</dbReference>
<dbReference type="PANTHER" id="PTHR19959:SF119">
    <property type="entry name" value="FUNGAL LIPASE-LIKE DOMAIN-CONTAINING PROTEIN"/>
    <property type="match status" value="1"/>
</dbReference>
<evidence type="ECO:0000259" key="1">
    <source>
        <dbReference type="Pfam" id="PF12862"/>
    </source>
</evidence>
<dbReference type="EMBL" id="JBDJAW010000038">
    <property type="protein sequence ID" value="MEN3539803.1"/>
    <property type="molecule type" value="Genomic_DNA"/>
</dbReference>
<dbReference type="Proteomes" id="UP001447516">
    <property type="component" value="Unassembled WGS sequence"/>
</dbReference>
<gene>
    <name evidence="2" type="ORF">AAH991_32165</name>
</gene>
<evidence type="ECO:0000313" key="3">
    <source>
        <dbReference type="Proteomes" id="UP001447516"/>
    </source>
</evidence>
<feature type="domain" description="Anaphase-promoting complex subunit 5" evidence="1">
    <location>
        <begin position="724"/>
        <end position="757"/>
    </location>
</feature>
<organism evidence="2 3">
    <name type="scientific">Microbispora maris</name>
    <dbReference type="NCBI Taxonomy" id="3144104"/>
    <lineage>
        <taxon>Bacteria</taxon>
        <taxon>Bacillati</taxon>
        <taxon>Actinomycetota</taxon>
        <taxon>Actinomycetes</taxon>
        <taxon>Streptosporangiales</taxon>
        <taxon>Streptosporangiaceae</taxon>
        <taxon>Microbispora</taxon>
    </lineage>
</organism>